<proteinExistence type="predicted"/>
<dbReference type="EMBL" id="BARW01031059">
    <property type="protein sequence ID" value="GAJ12610.1"/>
    <property type="molecule type" value="Genomic_DNA"/>
</dbReference>
<dbReference type="AlphaFoldDB" id="X1VSC8"/>
<reference evidence="1" key="1">
    <citation type="journal article" date="2014" name="Front. Microbiol.">
        <title>High frequency of phylogenetically diverse reductive dehalogenase-homologous genes in deep subseafloor sedimentary metagenomes.</title>
        <authorList>
            <person name="Kawai M."/>
            <person name="Futagami T."/>
            <person name="Toyoda A."/>
            <person name="Takaki Y."/>
            <person name="Nishi S."/>
            <person name="Hori S."/>
            <person name="Arai W."/>
            <person name="Tsubouchi T."/>
            <person name="Morono Y."/>
            <person name="Uchiyama I."/>
            <person name="Ito T."/>
            <person name="Fujiyama A."/>
            <person name="Inagaki F."/>
            <person name="Takami H."/>
        </authorList>
    </citation>
    <scope>NUCLEOTIDE SEQUENCE</scope>
    <source>
        <strain evidence="1">Expedition CK06-06</strain>
    </source>
</reference>
<name>X1VSC8_9ZZZZ</name>
<organism evidence="1">
    <name type="scientific">marine sediment metagenome</name>
    <dbReference type="NCBI Taxonomy" id="412755"/>
    <lineage>
        <taxon>unclassified sequences</taxon>
        <taxon>metagenomes</taxon>
        <taxon>ecological metagenomes</taxon>
    </lineage>
</organism>
<protein>
    <recommendedName>
        <fullName evidence="2">Outer membrane protein beta-barrel domain-containing protein</fullName>
    </recommendedName>
</protein>
<gene>
    <name evidence="1" type="ORF">S12H4_49493</name>
</gene>
<evidence type="ECO:0000313" key="1">
    <source>
        <dbReference type="EMBL" id="GAJ12610.1"/>
    </source>
</evidence>
<sequence length="186" mass="21427">IMKKLVSIITLTFILTGISYSQFSFCVKPGLNLNSANIGYRSEKGVFYGGLQFINVTYKYKDRDDDDKLKLHVYMPYIGYKSFIMEKENIKSSISATLFKPVIFGKEISDGTEEVSYREELKDIDIWGGEFAFGTEYFFSENFSLGGEFGLRLAIYVNDHDSDTYTYKESLYLNMTYVSGSLNFYF</sequence>
<feature type="non-terminal residue" evidence="1">
    <location>
        <position position="1"/>
    </location>
</feature>
<comment type="caution">
    <text evidence="1">The sequence shown here is derived from an EMBL/GenBank/DDBJ whole genome shotgun (WGS) entry which is preliminary data.</text>
</comment>
<accession>X1VSC8</accession>
<evidence type="ECO:0008006" key="2">
    <source>
        <dbReference type="Google" id="ProtNLM"/>
    </source>
</evidence>